<dbReference type="PANTHER" id="PTHR24253:SF153">
    <property type="entry name" value="SERINE PROTEASE HEPSIN"/>
    <property type="match status" value="1"/>
</dbReference>
<keyword evidence="1" id="KW-1015">Disulfide bond</keyword>
<proteinExistence type="predicted"/>
<dbReference type="InterPro" id="IPR018114">
    <property type="entry name" value="TRYPSIN_HIS"/>
</dbReference>
<feature type="signal peptide" evidence="2">
    <location>
        <begin position="1"/>
        <end position="20"/>
    </location>
</feature>
<accession>A0A5B7DTX4</accession>
<reference evidence="4 5" key="1">
    <citation type="submission" date="2019-05" db="EMBL/GenBank/DDBJ databases">
        <title>Another draft genome of Portunus trituberculatus and its Hox gene families provides insights of decapod evolution.</title>
        <authorList>
            <person name="Jeong J.-H."/>
            <person name="Song I."/>
            <person name="Kim S."/>
            <person name="Choi T."/>
            <person name="Kim D."/>
            <person name="Ryu S."/>
            <person name="Kim W."/>
        </authorList>
    </citation>
    <scope>NUCLEOTIDE SEQUENCE [LARGE SCALE GENOMIC DNA]</scope>
    <source>
        <tissue evidence="4">Muscle</tissue>
    </source>
</reference>
<dbReference type="EMBL" id="VSRR010001325">
    <property type="protein sequence ID" value="MPC24396.1"/>
    <property type="molecule type" value="Genomic_DNA"/>
</dbReference>
<evidence type="ECO:0000313" key="5">
    <source>
        <dbReference type="Proteomes" id="UP000324222"/>
    </source>
</evidence>
<sequence>MNFFAVLLCVFLAGIQSSQGRTFPASLPASHTSKVVMFSGWRDGNECTKTEGNTLPIEPRIVGGTEAERHEFPWVVSLQAYNATKSKYHHICGASIIDEWWIMTAAHCFKTGNLDVKIIADEEQHRIVKDTVIHSGWDNDLNLNDIALLKLSEKLELNGKTVAPISLPTPLTKSTDSYGPSQCFTLIMIPADYHGASHDNSSAGECVVAGWGKTSHESRTPSDLLRKGDSGGPLVCQGVNNKNYVAGVVSWGRGCGLKNIPIVYTEYTLELYLLLYFNLPMI</sequence>
<dbReference type="InterPro" id="IPR009003">
    <property type="entry name" value="Peptidase_S1_PA"/>
</dbReference>
<dbReference type="Proteomes" id="UP000324222">
    <property type="component" value="Unassembled WGS sequence"/>
</dbReference>
<dbReference type="PANTHER" id="PTHR24253">
    <property type="entry name" value="TRANSMEMBRANE PROTEASE SERINE"/>
    <property type="match status" value="1"/>
</dbReference>
<keyword evidence="2" id="KW-0732">Signal</keyword>
<comment type="caution">
    <text evidence="4">The sequence shown here is derived from an EMBL/GenBank/DDBJ whole genome shotgun (WGS) entry which is preliminary data.</text>
</comment>
<dbReference type="PROSITE" id="PS50240">
    <property type="entry name" value="TRYPSIN_DOM"/>
    <property type="match status" value="1"/>
</dbReference>
<organism evidence="4 5">
    <name type="scientific">Portunus trituberculatus</name>
    <name type="common">Swimming crab</name>
    <name type="synonym">Neptunus trituberculatus</name>
    <dbReference type="NCBI Taxonomy" id="210409"/>
    <lineage>
        <taxon>Eukaryota</taxon>
        <taxon>Metazoa</taxon>
        <taxon>Ecdysozoa</taxon>
        <taxon>Arthropoda</taxon>
        <taxon>Crustacea</taxon>
        <taxon>Multicrustacea</taxon>
        <taxon>Malacostraca</taxon>
        <taxon>Eumalacostraca</taxon>
        <taxon>Eucarida</taxon>
        <taxon>Decapoda</taxon>
        <taxon>Pleocyemata</taxon>
        <taxon>Brachyura</taxon>
        <taxon>Eubrachyura</taxon>
        <taxon>Portunoidea</taxon>
        <taxon>Portunidae</taxon>
        <taxon>Portuninae</taxon>
        <taxon>Portunus</taxon>
    </lineage>
</organism>
<dbReference type="SUPFAM" id="SSF50494">
    <property type="entry name" value="Trypsin-like serine proteases"/>
    <property type="match status" value="1"/>
</dbReference>
<dbReference type="CDD" id="cd00190">
    <property type="entry name" value="Tryp_SPc"/>
    <property type="match status" value="1"/>
</dbReference>
<dbReference type="OrthoDB" id="6380398at2759"/>
<dbReference type="InterPro" id="IPR001254">
    <property type="entry name" value="Trypsin_dom"/>
</dbReference>
<evidence type="ECO:0000313" key="4">
    <source>
        <dbReference type="EMBL" id="MPC24396.1"/>
    </source>
</evidence>
<dbReference type="AlphaFoldDB" id="A0A5B7DTX4"/>
<dbReference type="FunFam" id="2.40.10.10:FF:000068">
    <property type="entry name" value="transmembrane protease serine 2"/>
    <property type="match status" value="1"/>
</dbReference>
<dbReference type="Pfam" id="PF00089">
    <property type="entry name" value="Trypsin"/>
    <property type="match status" value="2"/>
</dbReference>
<evidence type="ECO:0000256" key="1">
    <source>
        <dbReference type="ARBA" id="ARBA00023157"/>
    </source>
</evidence>
<protein>
    <submittedName>
        <fullName evidence="4">Trypsin-1</fullName>
    </submittedName>
</protein>
<dbReference type="PROSITE" id="PS00134">
    <property type="entry name" value="TRYPSIN_HIS"/>
    <property type="match status" value="1"/>
</dbReference>
<keyword evidence="5" id="KW-1185">Reference proteome</keyword>
<dbReference type="PRINTS" id="PR00722">
    <property type="entry name" value="CHYMOTRYPSIN"/>
</dbReference>
<dbReference type="InterPro" id="IPR043504">
    <property type="entry name" value="Peptidase_S1_PA_chymotrypsin"/>
</dbReference>
<name>A0A5B7DTX4_PORTR</name>
<dbReference type="Gene3D" id="2.40.10.10">
    <property type="entry name" value="Trypsin-like serine proteases"/>
    <property type="match status" value="3"/>
</dbReference>
<dbReference type="InterPro" id="IPR001314">
    <property type="entry name" value="Peptidase_S1A"/>
</dbReference>
<gene>
    <name evidence="4" type="primary">TRYP_8</name>
    <name evidence="4" type="ORF">E2C01_017477</name>
</gene>
<dbReference type="GO" id="GO:0006508">
    <property type="term" value="P:proteolysis"/>
    <property type="evidence" value="ECO:0007669"/>
    <property type="project" value="InterPro"/>
</dbReference>
<dbReference type="GO" id="GO:0004252">
    <property type="term" value="F:serine-type endopeptidase activity"/>
    <property type="evidence" value="ECO:0007669"/>
    <property type="project" value="InterPro"/>
</dbReference>
<evidence type="ECO:0000256" key="2">
    <source>
        <dbReference type="SAM" id="SignalP"/>
    </source>
</evidence>
<evidence type="ECO:0000259" key="3">
    <source>
        <dbReference type="PROSITE" id="PS50240"/>
    </source>
</evidence>
<feature type="domain" description="Peptidase S1" evidence="3">
    <location>
        <begin position="61"/>
        <end position="282"/>
    </location>
</feature>
<feature type="chain" id="PRO_5023017243" evidence="2">
    <location>
        <begin position="21"/>
        <end position="282"/>
    </location>
</feature>
<dbReference type="SMART" id="SM00020">
    <property type="entry name" value="Tryp_SPc"/>
    <property type="match status" value="1"/>
</dbReference>